<sequence length="174" mass="19673">MRQKELIAVKSTLLKDGRLVIGVDWQTNEEQLVVHHDRHLLSHAEGMSKDQHPEFRIVKAASDENIQLPNQVPPAAATHNFHFTPKTMKRIKEMANHGDFHGKGSCEASYVSTIDAITALFTVLISRARDAEDDSDQGNGYEVDEPERSRSSDVPLTDEQRSVYRQEKREGINI</sequence>
<organism evidence="2 3">
    <name type="scientific">Plasmopara halstedii</name>
    <name type="common">Downy mildew of sunflower</name>
    <dbReference type="NCBI Taxonomy" id="4781"/>
    <lineage>
        <taxon>Eukaryota</taxon>
        <taxon>Sar</taxon>
        <taxon>Stramenopiles</taxon>
        <taxon>Oomycota</taxon>
        <taxon>Peronosporomycetes</taxon>
        <taxon>Peronosporales</taxon>
        <taxon>Peronosporaceae</taxon>
        <taxon>Plasmopara</taxon>
    </lineage>
</organism>
<evidence type="ECO:0000313" key="3">
    <source>
        <dbReference type="Proteomes" id="UP000054928"/>
    </source>
</evidence>
<dbReference type="GO" id="GO:0016740">
    <property type="term" value="F:transferase activity"/>
    <property type="evidence" value="ECO:0007669"/>
    <property type="project" value="UniProtKB-KW"/>
</dbReference>
<keyword evidence="3" id="KW-1185">Reference proteome</keyword>
<dbReference type="InterPro" id="IPR023213">
    <property type="entry name" value="CAT-like_dom_sf"/>
</dbReference>
<dbReference type="RefSeq" id="XP_024573572.1">
    <property type="nucleotide sequence ID" value="XM_024722502.1"/>
</dbReference>
<accession>A0A0N7L3Y9</accession>
<dbReference type="GeneID" id="36399703"/>
<protein>
    <submittedName>
        <fullName evidence="2">Chloramphenicol acetyltransferase-like domain</fullName>
    </submittedName>
</protein>
<dbReference type="Gene3D" id="3.30.559.10">
    <property type="entry name" value="Chloramphenicol acetyltransferase-like domain"/>
    <property type="match status" value="1"/>
</dbReference>
<proteinExistence type="predicted"/>
<name>A0A0N7L3Y9_PLAHL</name>
<dbReference type="Proteomes" id="UP000054928">
    <property type="component" value="Unassembled WGS sequence"/>
</dbReference>
<feature type="compositionally biased region" description="Basic and acidic residues" evidence="1">
    <location>
        <begin position="158"/>
        <end position="174"/>
    </location>
</feature>
<dbReference type="OrthoDB" id="1862401at2759"/>
<dbReference type="EMBL" id="CCYD01000261">
    <property type="protein sequence ID" value="CEG37203.1"/>
    <property type="molecule type" value="Genomic_DNA"/>
</dbReference>
<keyword evidence="2" id="KW-0808">Transferase</keyword>
<evidence type="ECO:0000313" key="2">
    <source>
        <dbReference type="EMBL" id="CEG37203.1"/>
    </source>
</evidence>
<dbReference type="AlphaFoldDB" id="A0A0N7L3Y9"/>
<reference evidence="3" key="1">
    <citation type="submission" date="2014-09" db="EMBL/GenBank/DDBJ databases">
        <authorList>
            <person name="Sharma Rahul"/>
            <person name="Thines Marco"/>
        </authorList>
    </citation>
    <scope>NUCLEOTIDE SEQUENCE [LARGE SCALE GENOMIC DNA]</scope>
</reference>
<evidence type="ECO:0000256" key="1">
    <source>
        <dbReference type="SAM" id="MobiDB-lite"/>
    </source>
</evidence>
<feature type="region of interest" description="Disordered" evidence="1">
    <location>
        <begin position="131"/>
        <end position="174"/>
    </location>
</feature>